<sequence length="43" mass="4620">MATDTAYPTDVAVFTASTAGTFYYVCQVPTHAENGMYGKLVIN</sequence>
<name>A0A9X7Z7F1_9BACL</name>
<dbReference type="EMBL" id="CP071182">
    <property type="protein sequence ID" value="QSO47266.1"/>
    <property type="molecule type" value="Genomic_DNA"/>
</dbReference>
<keyword evidence="2" id="KW-0186">Copper</keyword>
<evidence type="ECO:0000313" key="4">
    <source>
        <dbReference type="EMBL" id="QSO47266.1"/>
    </source>
</evidence>
<accession>A0A9X7Z7F1</accession>
<dbReference type="InterPro" id="IPR008972">
    <property type="entry name" value="Cupredoxin"/>
</dbReference>
<dbReference type="KEGG" id="afx:JZ786_23210"/>
<keyword evidence="1" id="KW-0479">Metal-binding</keyword>
<dbReference type="Pfam" id="PF06525">
    <property type="entry name" value="SoxE"/>
    <property type="match status" value="1"/>
</dbReference>
<evidence type="ECO:0000256" key="2">
    <source>
        <dbReference type="ARBA" id="ARBA00023008"/>
    </source>
</evidence>
<dbReference type="AlphaFoldDB" id="A0A9X7Z7F1"/>
<dbReference type="InterPro" id="IPR049544">
    <property type="entry name" value="SoxE-like_C"/>
</dbReference>
<feature type="domain" description="Sulfocyanin-like C-terminal" evidence="3">
    <location>
        <begin position="10"/>
        <end position="42"/>
    </location>
</feature>
<proteinExistence type="predicted"/>
<dbReference type="PROSITE" id="PS00196">
    <property type="entry name" value="COPPER_BLUE"/>
    <property type="match status" value="1"/>
</dbReference>
<dbReference type="SUPFAM" id="SSF49503">
    <property type="entry name" value="Cupredoxins"/>
    <property type="match status" value="1"/>
</dbReference>
<dbReference type="PROSITE" id="PS00079">
    <property type="entry name" value="MULTICOPPER_OXIDASE1"/>
    <property type="match status" value="1"/>
</dbReference>
<reference evidence="4 5" key="1">
    <citation type="submission" date="2021-02" db="EMBL/GenBank/DDBJ databases">
        <title>Alicyclobacillus curvatus sp. nov. and Alicyclobacillus mengziensis sp. nov., two acidophilic bacteria isolated from acid mine drainage.</title>
        <authorList>
            <person name="Huang Y."/>
        </authorList>
    </citation>
    <scope>NUCLEOTIDE SEQUENCE [LARGE SCALE GENOMIC DNA]</scope>
    <source>
        <strain evidence="4 5">S30H14</strain>
    </source>
</reference>
<protein>
    <recommendedName>
        <fullName evidence="3">Sulfocyanin-like C-terminal domain-containing protein</fullName>
    </recommendedName>
</protein>
<dbReference type="GO" id="GO:0046872">
    <property type="term" value="F:metal ion binding"/>
    <property type="evidence" value="ECO:0007669"/>
    <property type="project" value="UniProtKB-KW"/>
</dbReference>
<keyword evidence="5" id="KW-1185">Reference proteome</keyword>
<evidence type="ECO:0000259" key="3">
    <source>
        <dbReference type="Pfam" id="PF06525"/>
    </source>
</evidence>
<organism evidence="4 5">
    <name type="scientific">Alicyclobacillus mengziensis</name>
    <dbReference type="NCBI Taxonomy" id="2931921"/>
    <lineage>
        <taxon>Bacteria</taxon>
        <taxon>Bacillati</taxon>
        <taxon>Bacillota</taxon>
        <taxon>Bacilli</taxon>
        <taxon>Bacillales</taxon>
        <taxon>Alicyclobacillaceae</taxon>
        <taxon>Alicyclobacillus</taxon>
    </lineage>
</organism>
<gene>
    <name evidence="4" type="ORF">JZ786_23210</name>
</gene>
<evidence type="ECO:0000313" key="5">
    <source>
        <dbReference type="Proteomes" id="UP000663505"/>
    </source>
</evidence>
<dbReference type="InterPro" id="IPR028871">
    <property type="entry name" value="BlueCu_1_BS"/>
</dbReference>
<dbReference type="Proteomes" id="UP000663505">
    <property type="component" value="Chromosome"/>
</dbReference>
<dbReference type="InterPro" id="IPR033138">
    <property type="entry name" value="Cu_oxidase_CS"/>
</dbReference>
<dbReference type="Gene3D" id="2.60.40.420">
    <property type="entry name" value="Cupredoxins - blue copper proteins"/>
    <property type="match status" value="1"/>
</dbReference>
<evidence type="ECO:0000256" key="1">
    <source>
        <dbReference type="ARBA" id="ARBA00022723"/>
    </source>
</evidence>